<feature type="transmembrane region" description="Helical" evidence="1">
    <location>
        <begin position="53"/>
        <end position="78"/>
    </location>
</feature>
<dbReference type="AlphaFoldDB" id="A0A0H0XNF3"/>
<evidence type="ECO:0000313" key="3">
    <source>
        <dbReference type="Proteomes" id="UP000053455"/>
    </source>
</evidence>
<dbReference type="EMBL" id="LBHU01000001">
    <property type="protein sequence ID" value="KLI64148.1"/>
    <property type="molecule type" value="Genomic_DNA"/>
</dbReference>
<feature type="transmembrane region" description="Helical" evidence="1">
    <location>
        <begin position="12"/>
        <end position="32"/>
    </location>
</feature>
<dbReference type="Proteomes" id="UP000053455">
    <property type="component" value="Unassembled WGS sequence"/>
</dbReference>
<keyword evidence="1" id="KW-1133">Transmembrane helix</keyword>
<dbReference type="OrthoDB" id="9255813at2"/>
<feature type="transmembrane region" description="Helical" evidence="1">
    <location>
        <begin position="84"/>
        <end position="103"/>
    </location>
</feature>
<reference evidence="2 3" key="1">
    <citation type="submission" date="2015-04" db="EMBL/GenBank/DDBJ databases">
        <title>The draft genome sequence of Erythrobacter marinus HWDM-33.</title>
        <authorList>
            <person name="Zhuang L."/>
            <person name="Liu Y."/>
            <person name="Shao Z."/>
        </authorList>
    </citation>
    <scope>NUCLEOTIDE SEQUENCE [LARGE SCALE GENOMIC DNA]</scope>
    <source>
        <strain evidence="2 3">HWDM-33</strain>
    </source>
</reference>
<evidence type="ECO:0000313" key="2">
    <source>
        <dbReference type="EMBL" id="KLI64148.1"/>
    </source>
</evidence>
<comment type="caution">
    <text evidence="2">The sequence shown here is derived from an EMBL/GenBank/DDBJ whole genome shotgun (WGS) entry which is preliminary data.</text>
</comment>
<gene>
    <name evidence="2" type="ORF">AAV99_00240</name>
</gene>
<protein>
    <submittedName>
        <fullName evidence="2">Uncharacterized protein</fullName>
    </submittedName>
</protein>
<sequence>MAEIFEPTRAAQWLMFSGALAIFWASLLGLFMMIPHLQMSTLSKATRSVNFRLLLSAHLDWIMLAFMQGLAAGLLVLFDLSAPVWLVAGIIFGGWMNAVPYFLRAFGINAFVYGGETIQKTAFILGGISVFILTIAWGILAWKAGAVLLG</sequence>
<accession>A0A0H0XNF3</accession>
<evidence type="ECO:0000256" key="1">
    <source>
        <dbReference type="SAM" id="Phobius"/>
    </source>
</evidence>
<dbReference type="PATRIC" id="fig|874156.12.peg.49"/>
<name>A0A0H0XNF3_9SPHN</name>
<organism evidence="2 3">
    <name type="scientific">Aurantiacibacter marinus</name>
    <dbReference type="NCBI Taxonomy" id="874156"/>
    <lineage>
        <taxon>Bacteria</taxon>
        <taxon>Pseudomonadati</taxon>
        <taxon>Pseudomonadota</taxon>
        <taxon>Alphaproteobacteria</taxon>
        <taxon>Sphingomonadales</taxon>
        <taxon>Erythrobacteraceae</taxon>
        <taxon>Aurantiacibacter</taxon>
    </lineage>
</organism>
<keyword evidence="3" id="KW-1185">Reference proteome</keyword>
<feature type="transmembrane region" description="Helical" evidence="1">
    <location>
        <begin position="123"/>
        <end position="142"/>
    </location>
</feature>
<dbReference type="RefSeq" id="WP_047092006.1">
    <property type="nucleotide sequence ID" value="NZ_LBHU01000001.1"/>
</dbReference>
<keyword evidence="1" id="KW-0472">Membrane</keyword>
<proteinExistence type="predicted"/>
<keyword evidence="1" id="KW-0812">Transmembrane</keyword>